<keyword evidence="2" id="KW-1133">Transmembrane helix</keyword>
<evidence type="ECO:0000256" key="3">
    <source>
        <dbReference type="SAM" id="SignalP"/>
    </source>
</evidence>
<dbReference type="EMBL" id="QJKJ01006929">
    <property type="protein sequence ID" value="RDX84870.1"/>
    <property type="molecule type" value="Genomic_DNA"/>
</dbReference>
<feature type="region of interest" description="Disordered" evidence="1">
    <location>
        <begin position="61"/>
        <end position="102"/>
    </location>
</feature>
<keyword evidence="2" id="KW-0812">Transmembrane</keyword>
<accession>A0A371G2U4</accession>
<evidence type="ECO:0000313" key="4">
    <source>
        <dbReference type="EMBL" id="RDX84870.1"/>
    </source>
</evidence>
<name>A0A371G2U4_MUCPR</name>
<dbReference type="Proteomes" id="UP000257109">
    <property type="component" value="Unassembled WGS sequence"/>
</dbReference>
<keyword evidence="2" id="KW-0472">Membrane</keyword>
<evidence type="ECO:0000256" key="2">
    <source>
        <dbReference type="SAM" id="Phobius"/>
    </source>
</evidence>
<dbReference type="OrthoDB" id="1435463at2759"/>
<feature type="non-terminal residue" evidence="4">
    <location>
        <position position="1"/>
    </location>
</feature>
<evidence type="ECO:0000313" key="5">
    <source>
        <dbReference type="Proteomes" id="UP000257109"/>
    </source>
</evidence>
<dbReference type="AlphaFoldDB" id="A0A371G2U4"/>
<sequence>MGDNKYYSGFIKTWLMGFVLCGTVRSEERVKAPSSDLICISDCSTCPVICSPPPPIVITKSPSLPSYLSPPPPPSPPSHSSGIAPPPPPLKSYNTPPSGLAQPQPTLISAPHDFSYPYYYFYTSAASSLSIHAPLFLFLFFLIAYSILANH</sequence>
<feature type="chain" id="PRO_5016828463" evidence="3">
    <location>
        <begin position="27"/>
        <end position="151"/>
    </location>
</feature>
<feature type="compositionally biased region" description="Polar residues" evidence="1">
    <location>
        <begin position="93"/>
        <end position="102"/>
    </location>
</feature>
<reference evidence="4" key="1">
    <citation type="submission" date="2018-05" db="EMBL/GenBank/DDBJ databases">
        <title>Draft genome of Mucuna pruriens seed.</title>
        <authorList>
            <person name="Nnadi N.E."/>
            <person name="Vos R."/>
            <person name="Hasami M.H."/>
            <person name="Devisetty U.K."/>
            <person name="Aguiy J.C."/>
        </authorList>
    </citation>
    <scope>NUCLEOTIDE SEQUENCE [LARGE SCALE GENOMIC DNA]</scope>
    <source>
        <strain evidence="4">JCA_2017</strain>
    </source>
</reference>
<comment type="caution">
    <text evidence="4">The sequence shown here is derived from an EMBL/GenBank/DDBJ whole genome shotgun (WGS) entry which is preliminary data.</text>
</comment>
<proteinExistence type="predicted"/>
<keyword evidence="5" id="KW-1185">Reference proteome</keyword>
<keyword evidence="3" id="KW-0732">Signal</keyword>
<gene>
    <name evidence="4" type="ORF">CR513_34012</name>
</gene>
<feature type="signal peptide" evidence="3">
    <location>
        <begin position="1"/>
        <end position="26"/>
    </location>
</feature>
<evidence type="ECO:0000256" key="1">
    <source>
        <dbReference type="SAM" id="MobiDB-lite"/>
    </source>
</evidence>
<organism evidence="4 5">
    <name type="scientific">Mucuna pruriens</name>
    <name type="common">Velvet bean</name>
    <name type="synonym">Dolichos pruriens</name>
    <dbReference type="NCBI Taxonomy" id="157652"/>
    <lineage>
        <taxon>Eukaryota</taxon>
        <taxon>Viridiplantae</taxon>
        <taxon>Streptophyta</taxon>
        <taxon>Embryophyta</taxon>
        <taxon>Tracheophyta</taxon>
        <taxon>Spermatophyta</taxon>
        <taxon>Magnoliopsida</taxon>
        <taxon>eudicotyledons</taxon>
        <taxon>Gunneridae</taxon>
        <taxon>Pentapetalae</taxon>
        <taxon>rosids</taxon>
        <taxon>fabids</taxon>
        <taxon>Fabales</taxon>
        <taxon>Fabaceae</taxon>
        <taxon>Papilionoideae</taxon>
        <taxon>50 kb inversion clade</taxon>
        <taxon>NPAAA clade</taxon>
        <taxon>indigoferoid/millettioid clade</taxon>
        <taxon>Phaseoleae</taxon>
        <taxon>Mucuna</taxon>
    </lineage>
</organism>
<feature type="transmembrane region" description="Helical" evidence="2">
    <location>
        <begin position="129"/>
        <end position="148"/>
    </location>
</feature>
<protein>
    <submittedName>
        <fullName evidence="4">Uncharacterized protein</fullName>
    </submittedName>
</protein>
<feature type="compositionally biased region" description="Pro residues" evidence="1">
    <location>
        <begin position="68"/>
        <end position="77"/>
    </location>
</feature>
<dbReference type="STRING" id="157652.A0A371G2U4"/>